<keyword evidence="1" id="KW-0472">Membrane</keyword>
<reference evidence="2 3" key="1">
    <citation type="journal article" date="2015" name="Genome Biol. Evol.">
        <title>Comparative Genomics of Listeria Sensu Lato: Genus-Wide Differences in Evolutionary Dynamics and the Progressive Gain of Complex, Potentially Pathogenicity-Related Traits through Lateral Gene Transfer.</title>
        <authorList>
            <person name="Chiara M."/>
            <person name="Caruso M."/>
            <person name="D'Erchia A.M."/>
            <person name="Manzari C."/>
            <person name="Fraccalvieri R."/>
            <person name="Goffredo E."/>
            <person name="Latorre L."/>
            <person name="Miccolupo A."/>
            <person name="Padalino I."/>
            <person name="Santagada G."/>
            <person name="Chiocco D."/>
            <person name="Pesole G."/>
            <person name="Horner D.S."/>
            <person name="Parisi A."/>
        </authorList>
    </citation>
    <scope>NUCLEOTIDE SEQUENCE [LARGE SCALE GENOMIC DNA]</scope>
    <source>
        <strain evidence="2 3">1991</strain>
    </source>
</reference>
<dbReference type="EMBL" id="AZHO01000012">
    <property type="protein sequence ID" value="KMT59921.1"/>
    <property type="molecule type" value="Genomic_DNA"/>
</dbReference>
<comment type="caution">
    <text evidence="2">The sequence shown here is derived from an EMBL/GenBank/DDBJ whole genome shotgun (WGS) entry which is preliminary data.</text>
</comment>
<evidence type="ECO:0000313" key="3">
    <source>
        <dbReference type="Proteomes" id="UP000052258"/>
    </source>
</evidence>
<dbReference type="Proteomes" id="UP000052258">
    <property type="component" value="Unassembled WGS sequence"/>
</dbReference>
<proteinExistence type="predicted"/>
<gene>
    <name evidence="2" type="ORF">X560_1475</name>
</gene>
<dbReference type="RefSeq" id="WP_007476628.1">
    <property type="nucleotide sequence ID" value="NZ_KQ130614.1"/>
</dbReference>
<keyword evidence="3" id="KW-1185">Reference proteome</keyword>
<keyword evidence="1" id="KW-0812">Transmembrane</keyword>
<dbReference type="AlphaFoldDB" id="A0A0J8J6J4"/>
<evidence type="ECO:0000256" key="1">
    <source>
        <dbReference type="SAM" id="Phobius"/>
    </source>
</evidence>
<name>A0A0J8J6J4_9LIST</name>
<dbReference type="PATRIC" id="fig|1430899.3.peg.1232"/>
<protein>
    <recommendedName>
        <fullName evidence="4">DUF4190 domain-containing protein</fullName>
    </recommendedName>
</protein>
<feature type="transmembrane region" description="Helical" evidence="1">
    <location>
        <begin position="53"/>
        <end position="75"/>
    </location>
</feature>
<organism evidence="2 3">
    <name type="scientific">Listeria fleischmannii 1991</name>
    <dbReference type="NCBI Taxonomy" id="1430899"/>
    <lineage>
        <taxon>Bacteria</taxon>
        <taxon>Bacillati</taxon>
        <taxon>Bacillota</taxon>
        <taxon>Bacilli</taxon>
        <taxon>Bacillales</taxon>
        <taxon>Listeriaceae</taxon>
        <taxon>Listeria</taxon>
    </lineage>
</organism>
<accession>A0A0J8J6J4</accession>
<keyword evidence="1" id="KW-1133">Transmembrane helix</keyword>
<evidence type="ECO:0000313" key="2">
    <source>
        <dbReference type="EMBL" id="KMT59921.1"/>
    </source>
</evidence>
<feature type="transmembrane region" description="Helical" evidence="1">
    <location>
        <begin position="7"/>
        <end position="33"/>
    </location>
</feature>
<evidence type="ECO:0008006" key="4">
    <source>
        <dbReference type="Google" id="ProtNLM"/>
    </source>
</evidence>
<sequence length="77" mass="8580">MTQATKNLWALCFSILSFFIPFGFLISISTYFISRNSMRIETTSINKATNILSIISIIFSILATISAIIGFVAFFSN</sequence>